<feature type="region of interest" description="Disordered" evidence="1">
    <location>
        <begin position="37"/>
        <end position="60"/>
    </location>
</feature>
<keyword evidence="3" id="KW-1185">Reference proteome</keyword>
<dbReference type="OMA" id="CISHVSK"/>
<accession>A0A3Q0S6B8</accession>
<protein>
    <recommendedName>
        <fullName evidence="4">F-box protein 15</fullName>
    </recommendedName>
</protein>
<dbReference type="AlphaFoldDB" id="A0A3Q0S6B8"/>
<evidence type="ECO:0000313" key="2">
    <source>
        <dbReference type="Ensembl" id="ENSACIP00000018581.1"/>
    </source>
</evidence>
<reference evidence="2" key="2">
    <citation type="submission" date="2025-09" db="UniProtKB">
        <authorList>
            <consortium name="Ensembl"/>
        </authorList>
    </citation>
    <scope>IDENTIFICATION</scope>
</reference>
<organism evidence="2 3">
    <name type="scientific">Amphilophus citrinellus</name>
    <name type="common">Midas cichlid</name>
    <name type="synonym">Cichlasoma citrinellum</name>
    <dbReference type="NCBI Taxonomy" id="61819"/>
    <lineage>
        <taxon>Eukaryota</taxon>
        <taxon>Metazoa</taxon>
        <taxon>Chordata</taxon>
        <taxon>Craniata</taxon>
        <taxon>Vertebrata</taxon>
        <taxon>Euteleostomi</taxon>
        <taxon>Actinopterygii</taxon>
        <taxon>Neopterygii</taxon>
        <taxon>Teleostei</taxon>
        <taxon>Neoteleostei</taxon>
        <taxon>Acanthomorphata</taxon>
        <taxon>Ovalentaria</taxon>
        <taxon>Cichlomorphae</taxon>
        <taxon>Cichliformes</taxon>
        <taxon>Cichlidae</taxon>
        <taxon>New World cichlids</taxon>
        <taxon>Cichlasomatinae</taxon>
        <taxon>Heroini</taxon>
        <taxon>Amphilophus</taxon>
    </lineage>
</organism>
<dbReference type="PANTHER" id="PTHR46731:SF1">
    <property type="entry name" value="F-BOX ONLY PROTEIN 15"/>
    <property type="match status" value="1"/>
</dbReference>
<sequence>MSRPEAAVILAAASNGPMMAEGRGEFFRILLQGLREKPDRSGPVRRETKKEGGGVIPNTYQKQNKEKSDFALCSIMWHRIYMSEFGWKLKWPDDVGVKEELAKDRSTGHWKRMYFQMMTGQEMNKWRRELRDINVYTGLPRQTEWVLRRLNVSWELTLHTQSGWEVTLEQSRAYFFESSVTVRWSGGSFPSYHHISSIQVHGVRKEKAKEPAWRSLILDLDVKTHSYRFMGKDRQMKLMYLPPGVIVGIQRGRSNVAFIMISLHFHKLVEKSLLYSEPVDTPPADDSDPVFGLHSYSLHFVLHNTDTEIMLGHFGQLSCGTGNRSNRITFVLTSGLIAEQPNSISLVVTPSDGSLCSFQKPFWCVSSPITISMVKSQSCDYSGDNFLTVYSSSEGQVKMKLVWLKEQQQFFLISLTLYVSIRKVNKHFSTKYGS</sequence>
<dbReference type="PANTHER" id="PTHR46731">
    <property type="entry name" value="F-BOX ONLY PROTEIN 15"/>
    <property type="match status" value="1"/>
</dbReference>
<evidence type="ECO:0008006" key="4">
    <source>
        <dbReference type="Google" id="ProtNLM"/>
    </source>
</evidence>
<dbReference type="GeneTree" id="ENSGT00390000017498"/>
<dbReference type="STRING" id="61819.ENSACIP00000018581"/>
<proteinExistence type="predicted"/>
<dbReference type="Proteomes" id="UP000261340">
    <property type="component" value="Unplaced"/>
</dbReference>
<evidence type="ECO:0000313" key="3">
    <source>
        <dbReference type="Proteomes" id="UP000261340"/>
    </source>
</evidence>
<feature type="compositionally biased region" description="Basic and acidic residues" evidence="1">
    <location>
        <begin position="37"/>
        <end position="52"/>
    </location>
</feature>
<reference evidence="2" key="1">
    <citation type="submission" date="2025-08" db="UniProtKB">
        <authorList>
            <consortium name="Ensembl"/>
        </authorList>
    </citation>
    <scope>IDENTIFICATION</scope>
</reference>
<dbReference type="GO" id="GO:0019005">
    <property type="term" value="C:SCF ubiquitin ligase complex"/>
    <property type="evidence" value="ECO:0007669"/>
    <property type="project" value="TreeGrafter"/>
</dbReference>
<evidence type="ECO:0000256" key="1">
    <source>
        <dbReference type="SAM" id="MobiDB-lite"/>
    </source>
</evidence>
<name>A0A3Q0S6B8_AMPCI</name>
<dbReference type="Ensembl" id="ENSACIT00000019082.1">
    <property type="protein sequence ID" value="ENSACIP00000018581.1"/>
    <property type="gene ID" value="ENSACIG00000014494.1"/>
</dbReference>